<organism evidence="1 2">
    <name type="scientific">Araneus ventricosus</name>
    <name type="common">Orbweaver spider</name>
    <name type="synonym">Epeira ventricosa</name>
    <dbReference type="NCBI Taxonomy" id="182803"/>
    <lineage>
        <taxon>Eukaryota</taxon>
        <taxon>Metazoa</taxon>
        <taxon>Ecdysozoa</taxon>
        <taxon>Arthropoda</taxon>
        <taxon>Chelicerata</taxon>
        <taxon>Arachnida</taxon>
        <taxon>Araneae</taxon>
        <taxon>Araneomorphae</taxon>
        <taxon>Entelegynae</taxon>
        <taxon>Araneoidea</taxon>
        <taxon>Araneidae</taxon>
        <taxon>Araneus</taxon>
    </lineage>
</organism>
<dbReference type="Proteomes" id="UP000499080">
    <property type="component" value="Unassembled WGS sequence"/>
</dbReference>
<feature type="non-terminal residue" evidence="1">
    <location>
        <position position="1"/>
    </location>
</feature>
<protein>
    <submittedName>
        <fullName evidence="1">Uncharacterized protein</fullName>
    </submittedName>
</protein>
<proteinExistence type="predicted"/>
<evidence type="ECO:0000313" key="2">
    <source>
        <dbReference type="Proteomes" id="UP000499080"/>
    </source>
</evidence>
<accession>A0A4Y2TT75</accession>
<dbReference type="AlphaFoldDB" id="A0A4Y2TT75"/>
<reference evidence="1 2" key="1">
    <citation type="journal article" date="2019" name="Sci. Rep.">
        <title>Orb-weaving spider Araneus ventricosus genome elucidates the spidroin gene catalogue.</title>
        <authorList>
            <person name="Kono N."/>
            <person name="Nakamura H."/>
            <person name="Ohtoshi R."/>
            <person name="Moran D.A.P."/>
            <person name="Shinohara A."/>
            <person name="Yoshida Y."/>
            <person name="Fujiwara M."/>
            <person name="Mori M."/>
            <person name="Tomita M."/>
            <person name="Arakawa K."/>
        </authorList>
    </citation>
    <scope>NUCLEOTIDE SEQUENCE [LARGE SCALE GENOMIC DNA]</scope>
</reference>
<name>A0A4Y2TT75_ARAVE</name>
<comment type="caution">
    <text evidence="1">The sequence shown here is derived from an EMBL/GenBank/DDBJ whole genome shotgun (WGS) entry which is preliminary data.</text>
</comment>
<dbReference type="EMBL" id="BGPR01030221">
    <property type="protein sequence ID" value="GBO02610.1"/>
    <property type="molecule type" value="Genomic_DNA"/>
</dbReference>
<sequence>ATEDLSFGMDLLILEQWSTMRTTSEQASLLQSSTSHQQKIFHMRFNLNNTLIHSGNVDGIFLAVLLLFSNGFRDYHFWAILHLKWVSGSPGFKIKSSWISDLVPTMIKGHVGLRHNKSTIHDQASSSSVAWQFGGNAEVGLQAQVLSLSPDLDFLLLA</sequence>
<keyword evidence="2" id="KW-1185">Reference proteome</keyword>
<evidence type="ECO:0000313" key="1">
    <source>
        <dbReference type="EMBL" id="GBO02610.1"/>
    </source>
</evidence>
<gene>
    <name evidence="1" type="ORF">AVEN_108691_1</name>
</gene>